<dbReference type="PANTHER" id="PTHR43201:SF8">
    <property type="entry name" value="ACYL-COA SYNTHETASE FAMILY MEMBER 3"/>
    <property type="match status" value="1"/>
</dbReference>
<evidence type="ECO:0000256" key="1">
    <source>
        <dbReference type="ARBA" id="ARBA00006432"/>
    </source>
</evidence>
<gene>
    <name evidence="3" type="ORF">N4J17_11695</name>
</gene>
<dbReference type="Proteomes" id="UP001359308">
    <property type="component" value="Chromosome"/>
</dbReference>
<comment type="similarity">
    <text evidence="1">Belongs to the ATP-dependent AMP-binding enzyme family.</text>
</comment>
<organism evidence="3 4">
    <name type="scientific">Methylococcus capsulatus</name>
    <dbReference type="NCBI Taxonomy" id="414"/>
    <lineage>
        <taxon>Bacteria</taxon>
        <taxon>Pseudomonadati</taxon>
        <taxon>Pseudomonadota</taxon>
        <taxon>Gammaproteobacteria</taxon>
        <taxon>Methylococcales</taxon>
        <taxon>Methylococcaceae</taxon>
        <taxon>Methylococcus</taxon>
    </lineage>
</organism>
<evidence type="ECO:0000259" key="2">
    <source>
        <dbReference type="Pfam" id="PF00501"/>
    </source>
</evidence>
<evidence type="ECO:0000313" key="3">
    <source>
        <dbReference type="EMBL" id="WWF01128.1"/>
    </source>
</evidence>
<evidence type="ECO:0000313" key="4">
    <source>
        <dbReference type="Proteomes" id="UP001359308"/>
    </source>
</evidence>
<dbReference type="Gene3D" id="3.40.50.12780">
    <property type="entry name" value="N-terminal domain of ligase-like"/>
    <property type="match status" value="1"/>
</dbReference>
<dbReference type="PANTHER" id="PTHR43201">
    <property type="entry name" value="ACYL-COA SYNTHETASE"/>
    <property type="match status" value="1"/>
</dbReference>
<name>A0ABZ2F4B9_METCP</name>
<dbReference type="EMBL" id="CP104311">
    <property type="protein sequence ID" value="WWF01128.1"/>
    <property type="molecule type" value="Genomic_DNA"/>
</dbReference>
<proteinExistence type="inferred from homology"/>
<accession>A0ABZ2F4B9</accession>
<dbReference type="RefSeq" id="WP_198321383.1">
    <property type="nucleotide sequence ID" value="NZ_CP104311.1"/>
</dbReference>
<reference evidence="3 4" key="1">
    <citation type="submission" date="2022-09" db="EMBL/GenBank/DDBJ databases">
        <authorList>
            <person name="Giprobiosintez L."/>
        </authorList>
    </citation>
    <scope>NUCLEOTIDE SEQUENCE [LARGE SCALE GENOMIC DNA]</scope>
    <source>
        <strain evidence="4">VKPM-B-12549 (GBS-15)</strain>
    </source>
</reference>
<feature type="domain" description="AMP-dependent synthetase/ligase" evidence="2">
    <location>
        <begin position="43"/>
        <end position="283"/>
    </location>
</feature>
<dbReference type="InterPro" id="IPR045851">
    <property type="entry name" value="AMP-bd_C_sf"/>
</dbReference>
<dbReference type="Gene3D" id="3.30.300.30">
    <property type="match status" value="1"/>
</dbReference>
<dbReference type="SUPFAM" id="SSF56801">
    <property type="entry name" value="Acetyl-CoA synthetase-like"/>
    <property type="match status" value="1"/>
</dbReference>
<keyword evidence="4" id="KW-1185">Reference proteome</keyword>
<dbReference type="InterPro" id="IPR042099">
    <property type="entry name" value="ANL_N_sf"/>
</dbReference>
<protein>
    <submittedName>
        <fullName evidence="3">AMP-binding protein</fullName>
    </submittedName>
</protein>
<dbReference type="InterPro" id="IPR000873">
    <property type="entry name" value="AMP-dep_synth/lig_dom"/>
</dbReference>
<sequence length="443" mass="47739">MADFPFLTHPSLDDTVAFRKGRAITVREFLGEAAALAGWLPERSYLLNDCADRYRFAVVFAAALLRRQVSLLPPTLTAETVQQLAASFPNLYCLTDDPTRDLDLPVWLYPEDLIPLGIDRIPAADAGQIAAVALTSGSTGTPVPHAKTWANLVRSARAEGERLGIAQGRHTLLGTVPAQHMYGFESTVLLPLQNGAAFSSTRPFYPADVCAEITQLPGAVVLVTTPFHLRALLNIDGSLPHIELLVSATAPLAPQLAQAAESRFGAPLLEIYGCTEAGQLATRRPVEGPEWTAFPGVSIIRAKDGFRVRGGHVSGEVRLDDVLALKSPQRFVWLGRSGDLVNIAGKRTSLAYLNHQITSIPGVVDAVFVMPDEDSLGAVTRLTAYAVAPDLTRTGLMQALRERLDPAFLPRPLYLVASLPRNATGKLPRSALEAFSDSLREAS</sequence>
<dbReference type="Pfam" id="PF00501">
    <property type="entry name" value="AMP-binding"/>
    <property type="match status" value="1"/>
</dbReference>